<dbReference type="PANTHER" id="PTHR45728">
    <property type="entry name" value="ACETYL-COA CARBOXYLASE, ISOFORM A"/>
    <property type="match status" value="1"/>
</dbReference>
<evidence type="ECO:0000256" key="13">
    <source>
        <dbReference type="ARBA" id="ARBA00048600"/>
    </source>
</evidence>
<dbReference type="Pfam" id="PF01039">
    <property type="entry name" value="Carboxyl_trans"/>
    <property type="match status" value="1"/>
</dbReference>
<comment type="pathway">
    <text evidence="2">Lipid metabolism; malonyl-CoA biosynthesis; malonyl-CoA from acetyl-CoA: step 1/1.</text>
</comment>
<reference evidence="21 22" key="1">
    <citation type="submission" date="2016-07" db="EMBL/GenBank/DDBJ databases">
        <title>Pervasive Adenine N6-methylation of Active Genes in Fungi.</title>
        <authorList>
            <consortium name="DOE Joint Genome Institute"/>
            <person name="Mondo S.J."/>
            <person name="Dannebaum R.O."/>
            <person name="Kuo R.C."/>
            <person name="Labutti K."/>
            <person name="Haridas S."/>
            <person name="Kuo A."/>
            <person name="Salamov A."/>
            <person name="Ahrendt S.R."/>
            <person name="Lipzen A."/>
            <person name="Sullivan W."/>
            <person name="Andreopoulos W.B."/>
            <person name="Clum A."/>
            <person name="Lindquist E."/>
            <person name="Daum C."/>
            <person name="Ramamoorthy G.K."/>
            <person name="Gryganskyi A."/>
            <person name="Culley D."/>
            <person name="Magnuson J.K."/>
            <person name="James T.Y."/>
            <person name="O'Malley M.A."/>
            <person name="Stajich J.E."/>
            <person name="Spatafora J.W."/>
            <person name="Visel A."/>
            <person name="Grigoriev I.V."/>
        </authorList>
    </citation>
    <scope>NUCLEOTIDE SEQUENCE [LARGE SCALE GENOMIC DNA]</scope>
    <source>
        <strain evidence="21 22">PL171</strain>
    </source>
</reference>
<feature type="domain" description="CoA carboxyltransferase C-terminal" evidence="20">
    <location>
        <begin position="1793"/>
        <end position="2111"/>
    </location>
</feature>
<dbReference type="InterPro" id="IPR011764">
    <property type="entry name" value="Biotin_carboxylation_dom"/>
</dbReference>
<comment type="catalytic activity">
    <reaction evidence="12">
        <text>hydrogencarbonate + acetyl-CoA + ATP = malonyl-CoA + ADP + phosphate + H(+)</text>
        <dbReference type="Rhea" id="RHEA:11308"/>
        <dbReference type="ChEBI" id="CHEBI:15378"/>
        <dbReference type="ChEBI" id="CHEBI:17544"/>
        <dbReference type="ChEBI" id="CHEBI:30616"/>
        <dbReference type="ChEBI" id="CHEBI:43474"/>
        <dbReference type="ChEBI" id="CHEBI:57288"/>
        <dbReference type="ChEBI" id="CHEBI:57384"/>
        <dbReference type="ChEBI" id="CHEBI:456216"/>
        <dbReference type="EC" id="6.4.1.2"/>
    </reaction>
</comment>
<feature type="domain" description="Lipoyl-binding" evidence="16">
    <location>
        <begin position="663"/>
        <end position="738"/>
    </location>
</feature>
<dbReference type="Pfam" id="PF02786">
    <property type="entry name" value="CPSase_L_D2"/>
    <property type="match status" value="1"/>
</dbReference>
<keyword evidence="5 14" id="KW-0547">Nucleotide-binding</keyword>
<feature type="region of interest" description="Disordered" evidence="15">
    <location>
        <begin position="1865"/>
        <end position="1886"/>
    </location>
</feature>
<dbReference type="GO" id="GO:2001295">
    <property type="term" value="P:malonyl-CoA biosynthetic process"/>
    <property type="evidence" value="ECO:0007669"/>
    <property type="project" value="UniProtKB-UniPathway"/>
</dbReference>
<protein>
    <submittedName>
        <fullName evidence="21">Carboxyl transferase domain-domain-containing protein</fullName>
    </submittedName>
</protein>
<evidence type="ECO:0000259" key="18">
    <source>
        <dbReference type="PROSITE" id="PS50979"/>
    </source>
</evidence>
<dbReference type="PROSITE" id="PS50989">
    <property type="entry name" value="COA_CT_CTER"/>
    <property type="match status" value="1"/>
</dbReference>
<sequence>MTRNPTTTAVAAAANMNRRNSVRTSVSAVREFVETNGGTRAIESVLIANNGIAAVKEIRSVRKWAYETFGDESLIKFTVMATPEDLSHNAEYIRMADHFIPVPGGSNNNNYKNVDLIVELAERTGVDAVWAGWGHASEDPRLPDRLHEKGIVFIGPPGNAMRALGDKISSTIVAQSAEVPCMGWSGNGITTDNRNADGYIDVPQDLYLKACVTNVEQAIEKADEVGYPLMIKASEGGGGKGIRKVTDPLDFRAAYAQVAAEVPGSPIFLMRLARGARHLEVQILADAYGNVISLFGRDCSVQRRHQKIIEEAPVTIAEPDVFEKMEMSAVRLAQLVGYVNAGTVEFLYDPESKEFYFLELNPRLQVEHPTTEIVSGVNIPAAQLQVAMGIPLHRIPHIRLLYGLQPHTTSDIDFHFSNPTSATIQRRPAPTGHVIACRITAENPDAGFKPSGGQLTELNFRSSTDVWGYFSVSANGGLHEFADSQFGHVFAYGHDRAAARRNMIMALKELRIRGDFRTTVEYLITLLETAEFTENAFSTEWLDARIQAKMTAERPDRWVSVITGATTAFLRSLEKGQVPTLATIKHTFPVSFILEGVRYDVRVVMAARDLLVLRLNGSHVVVRTRGLPDGGVLITYADKSHVVYAAEEVTGTRLTVNGKTVVLEEESDPTQLRSPSPGKLVRWLIPDGGHVAAGQAYAEIEVMKMIMPLVATDSGSFVGFRKQPGSPITAGELLGTLELDDMSQVKKATLCKEKFPTVTRVASTGLAGTKAHLRYLELHGILDQAIDGFEQVLSLPSLLAEYVEVMHKPELPYLHTLSVFSSFHGRLPNGFEPKLEDLLAQEPESAAFPAQQLLDILAEIPDQNLVQPLIDTVNLYKDGADAHTVAEITRLISRFMAGEALFAADGEHLHVEKTVLELRSRMDSEALYWTCFSRSRLGWKSQSLGHVLDTITKHRDILTSAANARDCSLLCTNWPISGGAVSQSIHLRARSLLIALQLPDFEERRVQLAGIVETLSNKAISPIDYPAANELLNSPFTIFDVLPAFFFSDTVSESQRLVALDMYVRRAYNTYKVHAVKHHTELAVPAVEWHFQFPTHDLGIGNARAVNHGLQGDLRTASVSDMTLMVKRGDIGPVRIGMMAAFTDVTEMQANLASIVKLFPQVPSQQLGRAQPWHVLNLAVQAPSQQDGNGAWPTASTTADAELSSMFAALLSSSKAALRARGIRRITIVVYRTGQYPRYFTYRERLDFAEDATIRHIEPSHAFQLELHRLAKFNLLPLATPTNRGVHVYHATGKDNALDSRFFVRALVRPGKLAPKAGYRDTVEYLTAEADDAPGTDCNHLFLNFLPELPVTPDEVQDSIAGFLTRHGKRMWKLRITSAEIRFLCLPTPDAETSSPSTAVTYRFYVSNVSGVLKAERYREVPDEPSGKVMLHTEFTTAVSGKGEHHLALADHVYLNKELVQPKRYRAHVMGTTYVYDYPDLFREALMRQWAHYPHVPRPAGPLVEAQELVLGEDGQLRKTPECPKGRQLVLIANDITYAIGSFGPQEDEVFAAASKYARDLGVPRIYVSANSGARIGLAEEVLAAYRIAWTDINDKAQGFKYLYLTPEDHERLRDSVTVERVEDESTGEVHMKLIDVIGIKDGLGVENLMGSGLIAGETSLAYDEIFTATLVACRSVGIGAYLVRLGQRAIQCDGQPIILTGAAALNKVLGRDVYTSNLQLGGVQIMHRNGVSHLTCVDPLHGVAQLVQWLSYVPAHKGASLPVLRAPLLSGSAVPPVMSTASGVLSAMSSTTGDRPASPARTEREYVFDEADRDSGTWVAGFFDRGSWMETMDGWSKTIVVGRGRLGGVPLGAIAVETRPVESVIPADPANPDSSEQTMIEPPGVWTPASAYKTAQAIRDLGREGLPLMIFANWRGFSGGQRDMYDAVLKFGSYIVDALREYPCPVFVYIVPHGELRGGAWVVLDPKIHQAGGMEMYADVTARGYRKPQVLATMDRLDAECRRWKSKLKPTDSATSLTGPNGGSGASGSNSSSDDDTVDLQARLTERQDKLYPVFHQAALKFADLHDTPGRMKAKGAIRAVVEWRSARRFFHWRIRRRVAEDRLRAKIARASPDLSRAEQVKLMHSWFALARPDAAWDDGTVASDIVVAQWLEAADEMQSDVGKSVQASIDALETAHLAALVAKILRDKPQAAVTGLAQALLGGGAGGQGGNAQMGAALASFAQLASVLRQ</sequence>
<dbReference type="GO" id="GO:0016740">
    <property type="term" value="F:transferase activity"/>
    <property type="evidence" value="ECO:0007669"/>
    <property type="project" value="UniProtKB-KW"/>
</dbReference>
<keyword evidence="7 14" id="KW-0067">ATP-binding</keyword>
<keyword evidence="8" id="KW-0443">Lipid metabolism</keyword>
<dbReference type="SUPFAM" id="SSF51246">
    <property type="entry name" value="Rudiment single hybrid motif"/>
    <property type="match status" value="1"/>
</dbReference>
<dbReference type="PROSITE" id="PS50979">
    <property type="entry name" value="BC"/>
    <property type="match status" value="1"/>
</dbReference>
<keyword evidence="22" id="KW-1185">Reference proteome</keyword>
<dbReference type="InterPro" id="IPR049074">
    <property type="entry name" value="ACCA_BT"/>
</dbReference>
<dbReference type="PANTHER" id="PTHR45728:SF3">
    <property type="entry name" value="ACETYL-COA CARBOXYLASE"/>
    <property type="match status" value="1"/>
</dbReference>
<gene>
    <name evidence="21" type="ORF">BCR44DRAFT_1431814</name>
</gene>
<evidence type="ECO:0000259" key="20">
    <source>
        <dbReference type="PROSITE" id="PS50989"/>
    </source>
</evidence>
<dbReference type="EMBL" id="MCFL01000015">
    <property type="protein sequence ID" value="ORZ36812.1"/>
    <property type="molecule type" value="Genomic_DNA"/>
</dbReference>
<dbReference type="SMART" id="SM00878">
    <property type="entry name" value="Biotin_carb_C"/>
    <property type="match status" value="1"/>
</dbReference>
<feature type="domain" description="ATP-grasp" evidence="17">
    <location>
        <begin position="194"/>
        <end position="388"/>
    </location>
</feature>
<keyword evidence="11" id="KW-0511">Multifunctional enzyme</keyword>
<dbReference type="SUPFAM" id="SSF52440">
    <property type="entry name" value="PreATP-grasp domain"/>
    <property type="match status" value="1"/>
</dbReference>
<dbReference type="Gene3D" id="3.40.50.20">
    <property type="match status" value="1"/>
</dbReference>
<dbReference type="CDD" id="cd06850">
    <property type="entry name" value="biotinyl_domain"/>
    <property type="match status" value="1"/>
</dbReference>
<evidence type="ECO:0000256" key="5">
    <source>
        <dbReference type="ARBA" id="ARBA00022741"/>
    </source>
</evidence>
<keyword evidence="6" id="KW-0276">Fatty acid metabolism</keyword>
<evidence type="ECO:0000256" key="1">
    <source>
        <dbReference type="ARBA" id="ARBA00001953"/>
    </source>
</evidence>
<dbReference type="PROSITE" id="PS50975">
    <property type="entry name" value="ATP_GRASP"/>
    <property type="match status" value="1"/>
</dbReference>
<dbReference type="SUPFAM" id="SSF51230">
    <property type="entry name" value="Single hybrid motif"/>
    <property type="match status" value="1"/>
</dbReference>
<dbReference type="InterPro" id="IPR001882">
    <property type="entry name" value="Biotin_BS"/>
</dbReference>
<dbReference type="Pfam" id="PF00289">
    <property type="entry name" value="Biotin_carb_N"/>
    <property type="match status" value="1"/>
</dbReference>
<feature type="region of interest" description="Disordered" evidence="15">
    <location>
        <begin position="2009"/>
        <end position="2038"/>
    </location>
</feature>
<dbReference type="Gene3D" id="2.40.50.100">
    <property type="match status" value="1"/>
</dbReference>
<dbReference type="InterPro" id="IPR013537">
    <property type="entry name" value="AcCoA_COase_cen"/>
</dbReference>
<evidence type="ECO:0000259" key="17">
    <source>
        <dbReference type="PROSITE" id="PS50975"/>
    </source>
</evidence>
<keyword evidence="4" id="KW-0436">Ligase</keyword>
<dbReference type="InterPro" id="IPR049076">
    <property type="entry name" value="ACCA"/>
</dbReference>
<dbReference type="FunFam" id="3.40.50.20:FF:000005">
    <property type="entry name" value="acetyl-CoA carboxylase isoform X2"/>
    <property type="match status" value="1"/>
</dbReference>
<dbReference type="InterPro" id="IPR011763">
    <property type="entry name" value="COA_CT_C"/>
</dbReference>
<evidence type="ECO:0000256" key="11">
    <source>
        <dbReference type="ARBA" id="ARBA00023268"/>
    </source>
</evidence>
<dbReference type="Pfam" id="PF02785">
    <property type="entry name" value="Biotin_carb_C"/>
    <property type="match status" value="1"/>
</dbReference>
<proteinExistence type="predicted"/>
<dbReference type="GO" id="GO:0005524">
    <property type="term" value="F:ATP binding"/>
    <property type="evidence" value="ECO:0007669"/>
    <property type="project" value="UniProtKB-UniRule"/>
</dbReference>
<dbReference type="Pfam" id="PF08326">
    <property type="entry name" value="ACC_central"/>
    <property type="match status" value="1"/>
</dbReference>
<dbReference type="PROSITE" id="PS00188">
    <property type="entry name" value="BIOTIN"/>
    <property type="match status" value="1"/>
</dbReference>
<feature type="domain" description="CoA carboxyltransferase N-terminal" evidence="19">
    <location>
        <begin position="1453"/>
        <end position="1766"/>
    </location>
</feature>
<dbReference type="STRING" id="765915.A0A1Y2HUJ1"/>
<dbReference type="Pfam" id="PF00364">
    <property type="entry name" value="Biotin_lipoyl"/>
    <property type="match status" value="1"/>
</dbReference>
<dbReference type="GO" id="GO:0004075">
    <property type="term" value="F:biotin carboxylase activity"/>
    <property type="evidence" value="ECO:0007669"/>
    <property type="project" value="UniProtKB-EC"/>
</dbReference>
<name>A0A1Y2HUJ1_9FUNG</name>
<dbReference type="InterPro" id="IPR005481">
    <property type="entry name" value="BC-like_N"/>
</dbReference>
<dbReference type="Gene3D" id="3.30.470.20">
    <property type="entry name" value="ATP-grasp fold, B domain"/>
    <property type="match status" value="1"/>
</dbReference>
<evidence type="ECO:0000256" key="15">
    <source>
        <dbReference type="SAM" id="MobiDB-lite"/>
    </source>
</evidence>
<dbReference type="GO" id="GO:0006633">
    <property type="term" value="P:fatty acid biosynthetic process"/>
    <property type="evidence" value="ECO:0007669"/>
    <property type="project" value="UniProtKB-KW"/>
</dbReference>
<dbReference type="PROSITE" id="PS00867">
    <property type="entry name" value="CPSASE_2"/>
    <property type="match status" value="1"/>
</dbReference>
<dbReference type="InterPro" id="IPR011054">
    <property type="entry name" value="Rudment_hybrid_motif"/>
</dbReference>
<dbReference type="GO" id="GO:0003989">
    <property type="term" value="F:acetyl-CoA carboxylase activity"/>
    <property type="evidence" value="ECO:0007669"/>
    <property type="project" value="UniProtKB-EC"/>
</dbReference>
<evidence type="ECO:0000256" key="3">
    <source>
        <dbReference type="ARBA" id="ARBA00022516"/>
    </source>
</evidence>
<evidence type="ECO:0000259" key="19">
    <source>
        <dbReference type="PROSITE" id="PS50980"/>
    </source>
</evidence>
<dbReference type="InterPro" id="IPR013815">
    <property type="entry name" value="ATP_grasp_subdomain_1"/>
</dbReference>
<dbReference type="InterPro" id="IPR034733">
    <property type="entry name" value="AcCoA_carboxyl_beta"/>
</dbReference>
<dbReference type="InterPro" id="IPR016185">
    <property type="entry name" value="PreATP-grasp_dom_sf"/>
</dbReference>
<dbReference type="FunFam" id="2.40.50.100:FF:000005">
    <property type="entry name" value="Acetyl-CoA carboxylase 1"/>
    <property type="match status" value="1"/>
</dbReference>
<dbReference type="OrthoDB" id="14612at2759"/>
<dbReference type="SUPFAM" id="SSF56059">
    <property type="entry name" value="Glutathione synthetase ATP-binding domain-like"/>
    <property type="match status" value="1"/>
</dbReference>
<evidence type="ECO:0000256" key="7">
    <source>
        <dbReference type="ARBA" id="ARBA00022840"/>
    </source>
</evidence>
<evidence type="ECO:0000256" key="8">
    <source>
        <dbReference type="ARBA" id="ARBA00023098"/>
    </source>
</evidence>
<dbReference type="Gene3D" id="3.90.226.10">
    <property type="entry name" value="2-enoyl-CoA Hydratase, Chain A, domain 1"/>
    <property type="match status" value="3"/>
</dbReference>
<feature type="domain" description="Biotin carboxylation" evidence="18">
    <location>
        <begin position="41"/>
        <end position="547"/>
    </location>
</feature>
<dbReference type="Pfam" id="PF21385">
    <property type="entry name" value="ACCA_BT"/>
    <property type="match status" value="1"/>
</dbReference>
<dbReference type="UniPathway" id="UPA00655">
    <property type="reaction ID" value="UER00711"/>
</dbReference>
<dbReference type="PROSITE" id="PS50980">
    <property type="entry name" value="COA_CT_NTER"/>
    <property type="match status" value="1"/>
</dbReference>
<dbReference type="InterPro" id="IPR005482">
    <property type="entry name" value="Biotin_COase_C"/>
</dbReference>
<dbReference type="PROSITE" id="PS00866">
    <property type="entry name" value="CPSASE_1"/>
    <property type="match status" value="1"/>
</dbReference>
<evidence type="ECO:0000313" key="22">
    <source>
        <dbReference type="Proteomes" id="UP000193411"/>
    </source>
</evidence>
<dbReference type="InterPro" id="IPR029045">
    <property type="entry name" value="ClpP/crotonase-like_dom_sf"/>
</dbReference>
<evidence type="ECO:0000256" key="9">
    <source>
        <dbReference type="ARBA" id="ARBA00023160"/>
    </source>
</evidence>
<comment type="cofactor">
    <cofactor evidence="1">
        <name>biotin</name>
        <dbReference type="ChEBI" id="CHEBI:57586"/>
    </cofactor>
</comment>
<keyword evidence="21" id="KW-0808">Transferase</keyword>
<evidence type="ECO:0000256" key="6">
    <source>
        <dbReference type="ARBA" id="ARBA00022832"/>
    </source>
</evidence>
<comment type="catalytic activity">
    <reaction evidence="13">
        <text>N(6)-biotinyl-L-lysyl-[protein] + hydrogencarbonate + ATP = N(6)-carboxybiotinyl-L-lysyl-[protein] + ADP + phosphate + H(+)</text>
        <dbReference type="Rhea" id="RHEA:13501"/>
        <dbReference type="Rhea" id="RHEA-COMP:10505"/>
        <dbReference type="Rhea" id="RHEA-COMP:10506"/>
        <dbReference type="ChEBI" id="CHEBI:15378"/>
        <dbReference type="ChEBI" id="CHEBI:17544"/>
        <dbReference type="ChEBI" id="CHEBI:30616"/>
        <dbReference type="ChEBI" id="CHEBI:43474"/>
        <dbReference type="ChEBI" id="CHEBI:83144"/>
        <dbReference type="ChEBI" id="CHEBI:83145"/>
        <dbReference type="ChEBI" id="CHEBI:456216"/>
        <dbReference type="EC" id="6.3.4.14"/>
    </reaction>
</comment>
<comment type="caution">
    <text evidence="21">The sequence shown here is derived from an EMBL/GenBank/DDBJ whole genome shotgun (WGS) entry which is preliminary data.</text>
</comment>
<keyword evidence="10" id="KW-0092">Biotin</keyword>
<dbReference type="InterPro" id="IPR000089">
    <property type="entry name" value="Biotin_lipoyl"/>
</dbReference>
<dbReference type="Gene3D" id="3.30.1490.20">
    <property type="entry name" value="ATP-grasp fold, A domain"/>
    <property type="match status" value="1"/>
</dbReference>
<dbReference type="PROSITE" id="PS50968">
    <property type="entry name" value="BIOTINYL_LIPOYL"/>
    <property type="match status" value="1"/>
</dbReference>
<dbReference type="InterPro" id="IPR011761">
    <property type="entry name" value="ATP-grasp"/>
</dbReference>
<evidence type="ECO:0000256" key="4">
    <source>
        <dbReference type="ARBA" id="ARBA00022598"/>
    </source>
</evidence>
<accession>A0A1Y2HUJ1</accession>
<evidence type="ECO:0000256" key="14">
    <source>
        <dbReference type="PROSITE-ProRule" id="PRU00409"/>
    </source>
</evidence>
<evidence type="ECO:0000256" key="12">
    <source>
        <dbReference type="ARBA" id="ARBA00048065"/>
    </source>
</evidence>
<organism evidence="21 22">
    <name type="scientific">Catenaria anguillulae PL171</name>
    <dbReference type="NCBI Taxonomy" id="765915"/>
    <lineage>
        <taxon>Eukaryota</taxon>
        <taxon>Fungi</taxon>
        <taxon>Fungi incertae sedis</taxon>
        <taxon>Blastocladiomycota</taxon>
        <taxon>Blastocladiomycetes</taxon>
        <taxon>Blastocladiales</taxon>
        <taxon>Catenariaceae</taxon>
        <taxon>Catenaria</taxon>
    </lineage>
</organism>
<dbReference type="FunFam" id="3.30.1490.20:FF:000003">
    <property type="entry name" value="acetyl-CoA carboxylase isoform X1"/>
    <property type="match status" value="1"/>
</dbReference>
<keyword evidence="3" id="KW-0444">Lipid biosynthesis</keyword>
<dbReference type="SUPFAM" id="SSF52096">
    <property type="entry name" value="ClpP/crotonase"/>
    <property type="match status" value="2"/>
</dbReference>
<evidence type="ECO:0000256" key="10">
    <source>
        <dbReference type="ARBA" id="ARBA00023267"/>
    </source>
</evidence>
<evidence type="ECO:0000313" key="21">
    <source>
        <dbReference type="EMBL" id="ORZ36812.1"/>
    </source>
</evidence>
<dbReference type="InterPro" id="IPR011053">
    <property type="entry name" value="Single_hybrid_motif"/>
</dbReference>
<dbReference type="Gene3D" id="3.90.1770.10">
    <property type="entry name" value="PreATP-grasp domain"/>
    <property type="match status" value="1"/>
</dbReference>
<dbReference type="GO" id="GO:0046872">
    <property type="term" value="F:metal ion binding"/>
    <property type="evidence" value="ECO:0007669"/>
    <property type="project" value="InterPro"/>
</dbReference>
<evidence type="ECO:0000259" key="16">
    <source>
        <dbReference type="PROSITE" id="PS50968"/>
    </source>
</evidence>
<evidence type="ECO:0000256" key="2">
    <source>
        <dbReference type="ARBA" id="ARBA00004956"/>
    </source>
</evidence>
<dbReference type="InterPro" id="IPR011762">
    <property type="entry name" value="COA_CT_N"/>
</dbReference>
<keyword evidence="9" id="KW-0275">Fatty acid biosynthesis</keyword>
<dbReference type="GO" id="GO:0005739">
    <property type="term" value="C:mitochondrion"/>
    <property type="evidence" value="ECO:0007669"/>
    <property type="project" value="TreeGrafter"/>
</dbReference>
<dbReference type="Proteomes" id="UP000193411">
    <property type="component" value="Unassembled WGS sequence"/>
</dbReference>
<dbReference type="InterPro" id="IPR005479">
    <property type="entry name" value="CPAse_ATP-bd"/>
</dbReference>